<reference evidence="7" key="1">
    <citation type="submission" date="2021-02" db="EMBL/GenBank/DDBJ databases">
        <authorList>
            <person name="Dougan E. K."/>
            <person name="Rhodes N."/>
            <person name="Thang M."/>
            <person name="Chan C."/>
        </authorList>
    </citation>
    <scope>NUCLEOTIDE SEQUENCE</scope>
</reference>
<dbReference type="InterPro" id="IPR036941">
    <property type="entry name" value="Rcpt_L-dom_sf"/>
</dbReference>
<feature type="region of interest" description="Disordered" evidence="6">
    <location>
        <begin position="14"/>
        <end position="34"/>
    </location>
</feature>
<keyword evidence="5" id="KW-0325">Glycoprotein</keyword>
<accession>A0A812W8A8</accession>
<evidence type="ECO:0000256" key="6">
    <source>
        <dbReference type="SAM" id="MobiDB-lite"/>
    </source>
</evidence>
<dbReference type="Proteomes" id="UP000601435">
    <property type="component" value="Unassembled WGS sequence"/>
</dbReference>
<gene>
    <name evidence="7" type="ORF">SNEC2469_LOCUS19373</name>
</gene>
<evidence type="ECO:0000256" key="1">
    <source>
        <dbReference type="ARBA" id="ARBA00004191"/>
    </source>
</evidence>
<keyword evidence="2" id="KW-0134">Cell wall</keyword>
<sequence length="1164" mass="128221">MACEDILGRVSCGEREDVSADHPNNGTAKPTSDSSLLQIVDQRRQIPPDCFLLEDYFYVDPHGMLVATLRFGPGGNAGPSDVRCIGSNRVKEIVGSLDVTGALSLTRVLLPTLETVRGSLIFLQLPQLASQAFSLDALTRVDENLVIRHSEALSTVPLQRLREVGRTLEVRSNQHLELLWLNRLTFVGLHLLIESNPSLSMIAAPSLKAIRFDFIIGANGLQQIELEVLEEIGEDLVVYNSDSLRSIGLPLLSSIGEDAEFIRLLHLRNLSLPALKSIGEDLEVLHCYALEAISMPSLDIVQEDVELHHLPLCSSVSLPRLSEIAEDLEMYSLVALTAVVLPSLEHVREDLFLGGMPAVLGLSIPQLSQVGGSFWLYNMPNLVTADFTNLAQVGGIKVQGVSRPPSQSKCYYGLGNCEDEDIISEDAFYITNNTRLEHVWLPNLASISCRYFAIFGNAALASVRLPRLTAFSHVPQQNVSNLSNTSLSSLFAAFGNGALLLLELNPNLPEPEYWTFDGNAPGFCPSGPQWAISNCSGGTISVEDAEAAIFGDQCKEAGFEDGFLDGFCRQAQCPSYAPRNMSGTCPGCYDASGCLVLSRLFVTVPDLIHGGLAINGSILLSSDDPALLGVQCIKAGDDLTSINGCTEIFGSTSLQAVDLEQVRVAGFSVTLSGNSALHAVAAASLAKVHLDLVLEGNMALERVDFPGLQMVSGRFSLRGNGADGAQGLKSLEFLELSSLGSFFLASNMHLQQLSIPSLSCTKSHIRIVQLNKIRTIDLPSLKHIGEDFTVSFCWSLTAIRVPGLTHIDEDLELYVLHSLEALTFPRLMQVGEDLELYTNDALTSIHFSLLEVVGEDLEVFDNTQTFDVDQASFPNLKHVDEDFEIYACAQLEHVDVPQLAEIGEDLLLFGNARLRDLSLPLLEDVAVREGGGMLITDNLALYHLDLPTLRRCGNSTARIGSRDGSRDIRLYTGASRREVQGQEARPVLIAHNPKLTRIGLPQLEVLNTGLWIQKNDQLKSIRLESLRLGLGNQFFVIRLNPVLGKGGLWADDLVPRLENIDGVPALVNLNCNSRDFCVQRPGVSWLRPWSCWRRWRWWRLRSCPDPYFANRWCGRSPAKCTHVFYEWAMENSYDFEENVIQPWVSPSRFAAYYKAARKTYRTYR</sequence>
<dbReference type="InterPro" id="IPR032675">
    <property type="entry name" value="LRR_dom_sf"/>
</dbReference>
<dbReference type="AlphaFoldDB" id="A0A812W8A8"/>
<dbReference type="Gene3D" id="3.80.20.20">
    <property type="entry name" value="Receptor L-domain"/>
    <property type="match status" value="1"/>
</dbReference>
<evidence type="ECO:0000256" key="2">
    <source>
        <dbReference type="ARBA" id="ARBA00022512"/>
    </source>
</evidence>
<comment type="caution">
    <text evidence="7">The sequence shown here is derived from an EMBL/GenBank/DDBJ whole genome shotgun (WGS) entry which is preliminary data.</text>
</comment>
<keyword evidence="8" id="KW-1185">Reference proteome</keyword>
<dbReference type="InterPro" id="IPR051648">
    <property type="entry name" value="CWI-Assembly_Regulator"/>
</dbReference>
<dbReference type="OrthoDB" id="420577at2759"/>
<organism evidence="7 8">
    <name type="scientific">Symbiodinium necroappetens</name>
    <dbReference type="NCBI Taxonomy" id="1628268"/>
    <lineage>
        <taxon>Eukaryota</taxon>
        <taxon>Sar</taxon>
        <taxon>Alveolata</taxon>
        <taxon>Dinophyceae</taxon>
        <taxon>Suessiales</taxon>
        <taxon>Symbiodiniaceae</taxon>
        <taxon>Symbiodinium</taxon>
    </lineage>
</organism>
<keyword evidence="4" id="KW-0732">Signal</keyword>
<dbReference type="PANTHER" id="PTHR31018">
    <property type="entry name" value="SPORULATION-SPECIFIC PROTEIN-RELATED"/>
    <property type="match status" value="1"/>
</dbReference>
<evidence type="ECO:0000313" key="8">
    <source>
        <dbReference type="Proteomes" id="UP000601435"/>
    </source>
</evidence>
<dbReference type="Gene3D" id="3.80.10.10">
    <property type="entry name" value="Ribonuclease Inhibitor"/>
    <property type="match status" value="1"/>
</dbReference>
<comment type="subcellular location">
    <subcellularLocation>
        <location evidence="1">Secreted</location>
        <location evidence="1">Cell wall</location>
    </subcellularLocation>
</comment>
<evidence type="ECO:0008006" key="9">
    <source>
        <dbReference type="Google" id="ProtNLM"/>
    </source>
</evidence>
<evidence type="ECO:0000256" key="5">
    <source>
        <dbReference type="ARBA" id="ARBA00023180"/>
    </source>
</evidence>
<proteinExistence type="predicted"/>
<evidence type="ECO:0000256" key="3">
    <source>
        <dbReference type="ARBA" id="ARBA00022525"/>
    </source>
</evidence>
<keyword evidence="3" id="KW-0964">Secreted</keyword>
<protein>
    <recommendedName>
        <fullName evidence="9">Receptor L-domain domain-containing protein</fullName>
    </recommendedName>
</protein>
<evidence type="ECO:0000313" key="7">
    <source>
        <dbReference type="EMBL" id="CAE7675338.1"/>
    </source>
</evidence>
<evidence type="ECO:0000256" key="4">
    <source>
        <dbReference type="ARBA" id="ARBA00022729"/>
    </source>
</evidence>
<name>A0A812W8A8_9DINO</name>
<dbReference type="PANTHER" id="PTHR31018:SF3">
    <property type="entry name" value="RECEPTOR PROTEIN-TYROSINE KINASE"/>
    <property type="match status" value="1"/>
</dbReference>
<feature type="compositionally biased region" description="Polar residues" evidence="6">
    <location>
        <begin position="22"/>
        <end position="34"/>
    </location>
</feature>
<dbReference type="EMBL" id="CAJNJA010033143">
    <property type="protein sequence ID" value="CAE7675338.1"/>
    <property type="molecule type" value="Genomic_DNA"/>
</dbReference>
<dbReference type="SUPFAM" id="SSF52058">
    <property type="entry name" value="L domain-like"/>
    <property type="match status" value="3"/>
</dbReference>